<reference evidence="2" key="1">
    <citation type="submission" date="2021-01" db="EMBL/GenBank/DDBJ databases">
        <title>Whole genome shotgun sequence of Rugosimonospora africana NBRC 104875.</title>
        <authorList>
            <person name="Komaki H."/>
            <person name="Tamura T."/>
        </authorList>
    </citation>
    <scope>NUCLEOTIDE SEQUENCE</scope>
    <source>
        <strain evidence="2">NBRC 104875</strain>
    </source>
</reference>
<evidence type="ECO:0000256" key="1">
    <source>
        <dbReference type="SAM" id="MobiDB-lite"/>
    </source>
</evidence>
<evidence type="ECO:0000313" key="2">
    <source>
        <dbReference type="EMBL" id="GIH17254.1"/>
    </source>
</evidence>
<proteinExistence type="predicted"/>
<protein>
    <submittedName>
        <fullName evidence="2">Uncharacterized protein</fullName>
    </submittedName>
</protein>
<dbReference type="EMBL" id="BONZ01000051">
    <property type="protein sequence ID" value="GIH17254.1"/>
    <property type="molecule type" value="Genomic_DNA"/>
</dbReference>
<comment type="caution">
    <text evidence="2">The sequence shown here is derived from an EMBL/GenBank/DDBJ whole genome shotgun (WGS) entry which is preliminary data.</text>
</comment>
<gene>
    <name evidence="2" type="ORF">Raf01_54260</name>
</gene>
<evidence type="ECO:0000313" key="3">
    <source>
        <dbReference type="Proteomes" id="UP000642748"/>
    </source>
</evidence>
<accession>A0A8J3QUE5</accession>
<keyword evidence="3" id="KW-1185">Reference proteome</keyword>
<dbReference type="AlphaFoldDB" id="A0A8J3QUE5"/>
<organism evidence="2 3">
    <name type="scientific">Rugosimonospora africana</name>
    <dbReference type="NCBI Taxonomy" id="556532"/>
    <lineage>
        <taxon>Bacteria</taxon>
        <taxon>Bacillati</taxon>
        <taxon>Actinomycetota</taxon>
        <taxon>Actinomycetes</taxon>
        <taxon>Micromonosporales</taxon>
        <taxon>Micromonosporaceae</taxon>
        <taxon>Rugosimonospora</taxon>
    </lineage>
</organism>
<sequence>MPQSTAANSRGSVMLAASPREQLTIDRRMSCSLIGSTAFPTLPVAPAGLVTPAGPRRSGRIGGSARLTPRDDPNQSPTNLARRACTPRDDPDQSHPNDAGSAPSSQFPSGCRAATRDRAGRDPARWAPTRR</sequence>
<feature type="region of interest" description="Disordered" evidence="1">
    <location>
        <begin position="38"/>
        <end position="131"/>
    </location>
</feature>
<dbReference type="Proteomes" id="UP000642748">
    <property type="component" value="Unassembled WGS sequence"/>
</dbReference>
<feature type="compositionally biased region" description="Basic and acidic residues" evidence="1">
    <location>
        <begin position="114"/>
        <end position="124"/>
    </location>
</feature>
<name>A0A8J3QUE5_9ACTN</name>
<feature type="compositionally biased region" description="Basic and acidic residues" evidence="1">
    <location>
        <begin position="86"/>
        <end position="95"/>
    </location>
</feature>